<protein>
    <recommendedName>
        <fullName evidence="5">ABC transporter domain-containing protein</fullName>
    </recommendedName>
</protein>
<name>A0A835M8J5_9MAGN</name>
<dbReference type="PANTHER" id="PTHR24222:SF76">
    <property type="entry name" value="MYCOBACTIN IMPORT ATP-BINDING_PERMEASE PROTEIN IRTB"/>
    <property type="match status" value="1"/>
</dbReference>
<organism evidence="6 7">
    <name type="scientific">Coptis chinensis</name>
    <dbReference type="NCBI Taxonomy" id="261450"/>
    <lineage>
        <taxon>Eukaryota</taxon>
        <taxon>Viridiplantae</taxon>
        <taxon>Streptophyta</taxon>
        <taxon>Embryophyta</taxon>
        <taxon>Tracheophyta</taxon>
        <taxon>Spermatophyta</taxon>
        <taxon>Magnoliopsida</taxon>
        <taxon>Ranunculales</taxon>
        <taxon>Ranunculaceae</taxon>
        <taxon>Coptidoideae</taxon>
        <taxon>Coptis</taxon>
    </lineage>
</organism>
<comment type="subcellular location">
    <subcellularLocation>
        <location evidence="1">Membrane</location>
        <topology evidence="1">Multi-pass membrane protein</topology>
    </subcellularLocation>
</comment>
<dbReference type="Gene3D" id="3.40.50.300">
    <property type="entry name" value="P-loop containing nucleotide triphosphate hydrolases"/>
    <property type="match status" value="1"/>
</dbReference>
<dbReference type="EMBL" id="JADFTS010000003">
    <property type="protein sequence ID" value="KAF9614636.1"/>
    <property type="molecule type" value="Genomic_DNA"/>
</dbReference>
<dbReference type="GO" id="GO:0016887">
    <property type="term" value="F:ATP hydrolysis activity"/>
    <property type="evidence" value="ECO:0007669"/>
    <property type="project" value="InterPro"/>
</dbReference>
<dbReference type="Proteomes" id="UP000631114">
    <property type="component" value="Unassembled WGS sequence"/>
</dbReference>
<keyword evidence="3" id="KW-1133">Transmembrane helix</keyword>
<gene>
    <name evidence="6" type="ORF">IFM89_019613</name>
</gene>
<dbReference type="InterPro" id="IPR003439">
    <property type="entry name" value="ABC_transporter-like_ATP-bd"/>
</dbReference>
<evidence type="ECO:0000256" key="3">
    <source>
        <dbReference type="ARBA" id="ARBA00022989"/>
    </source>
</evidence>
<dbReference type="InterPro" id="IPR036640">
    <property type="entry name" value="ABC1_TM_sf"/>
</dbReference>
<evidence type="ECO:0000256" key="1">
    <source>
        <dbReference type="ARBA" id="ARBA00004141"/>
    </source>
</evidence>
<accession>A0A835M8J5</accession>
<keyword evidence="4" id="KW-0472">Membrane</keyword>
<evidence type="ECO:0000256" key="4">
    <source>
        <dbReference type="ARBA" id="ARBA00023136"/>
    </source>
</evidence>
<evidence type="ECO:0000313" key="7">
    <source>
        <dbReference type="Proteomes" id="UP000631114"/>
    </source>
</evidence>
<proteinExistence type="predicted"/>
<keyword evidence="2" id="KW-0812">Transmembrane</keyword>
<evidence type="ECO:0000313" key="6">
    <source>
        <dbReference type="EMBL" id="KAF9614636.1"/>
    </source>
</evidence>
<dbReference type="PANTHER" id="PTHR24222">
    <property type="entry name" value="ABC TRANSPORTER B FAMILY"/>
    <property type="match status" value="1"/>
</dbReference>
<dbReference type="InterPro" id="IPR039421">
    <property type="entry name" value="Type_1_exporter"/>
</dbReference>
<dbReference type="Pfam" id="PF00005">
    <property type="entry name" value="ABC_tran"/>
    <property type="match status" value="1"/>
</dbReference>
<dbReference type="GO" id="GO:0005886">
    <property type="term" value="C:plasma membrane"/>
    <property type="evidence" value="ECO:0007669"/>
    <property type="project" value="TreeGrafter"/>
</dbReference>
<dbReference type="InterPro" id="IPR027417">
    <property type="entry name" value="P-loop_NTPase"/>
</dbReference>
<evidence type="ECO:0000259" key="5">
    <source>
        <dbReference type="Pfam" id="PF00005"/>
    </source>
</evidence>
<feature type="domain" description="ABC transporter" evidence="5">
    <location>
        <begin position="49"/>
        <end position="147"/>
    </location>
</feature>
<dbReference type="GO" id="GO:0005524">
    <property type="term" value="F:ATP binding"/>
    <property type="evidence" value="ECO:0007669"/>
    <property type="project" value="InterPro"/>
</dbReference>
<dbReference type="GO" id="GO:0042626">
    <property type="term" value="F:ATPase-coupled transmembrane transporter activity"/>
    <property type="evidence" value="ECO:0007669"/>
    <property type="project" value="TreeGrafter"/>
</dbReference>
<keyword evidence="7" id="KW-1185">Reference proteome</keyword>
<dbReference type="Gene3D" id="1.20.1560.10">
    <property type="entry name" value="ABC transporter type 1, transmembrane domain"/>
    <property type="match status" value="1"/>
</dbReference>
<sequence length="158" mass="17237">MVALVFELLDRKTTVAGDVGDELTKVDGTIKMKSVHFSYPSRHGVLIFKDFDLEVSAGKSMALVRSSGSGKSSVISLILRFYDPISGSVMIDGLDIKKLNLKSLRKFIGLVQQEPSLFATSIYENIVYGKDNASESEVIEAAKVANAHNFISSLLEGY</sequence>
<dbReference type="SUPFAM" id="SSF52540">
    <property type="entry name" value="P-loop containing nucleoside triphosphate hydrolases"/>
    <property type="match status" value="1"/>
</dbReference>
<dbReference type="OrthoDB" id="781228at2759"/>
<evidence type="ECO:0000256" key="2">
    <source>
        <dbReference type="ARBA" id="ARBA00022692"/>
    </source>
</evidence>
<comment type="caution">
    <text evidence="6">The sequence shown here is derived from an EMBL/GenBank/DDBJ whole genome shotgun (WGS) entry which is preliminary data.</text>
</comment>
<reference evidence="6 7" key="1">
    <citation type="submission" date="2020-10" db="EMBL/GenBank/DDBJ databases">
        <title>The Coptis chinensis genome and diversification of protoberbering-type alkaloids.</title>
        <authorList>
            <person name="Wang B."/>
            <person name="Shu S."/>
            <person name="Song C."/>
            <person name="Liu Y."/>
        </authorList>
    </citation>
    <scope>NUCLEOTIDE SEQUENCE [LARGE SCALE GENOMIC DNA]</scope>
    <source>
        <strain evidence="6">HL-2020</strain>
        <tissue evidence="6">Leaf</tissue>
    </source>
</reference>
<dbReference type="AlphaFoldDB" id="A0A835M8J5"/>